<organism evidence="1 2">
    <name type="scientific">Pontibacter mangrovi</name>
    <dbReference type="NCBI Taxonomy" id="2589816"/>
    <lineage>
        <taxon>Bacteria</taxon>
        <taxon>Pseudomonadati</taxon>
        <taxon>Bacteroidota</taxon>
        <taxon>Cytophagia</taxon>
        <taxon>Cytophagales</taxon>
        <taxon>Hymenobacteraceae</taxon>
        <taxon>Pontibacter</taxon>
    </lineage>
</organism>
<sequence length="69" mass="8184">MNLEHEVLKDKNLVELAATVKAHMQQGWKPKGKIVEYKGGFAMEMERPMEIRWRRTVGLRSWVAWPKFD</sequence>
<accession>A0A501W7C7</accession>
<keyword evidence="2" id="KW-1185">Reference proteome</keyword>
<protein>
    <recommendedName>
        <fullName evidence="3">DUF1737 domain-containing protein</fullName>
    </recommendedName>
</protein>
<dbReference type="RefSeq" id="WP_140621386.1">
    <property type="nucleotide sequence ID" value="NZ_VFRQ01000004.1"/>
</dbReference>
<dbReference type="Proteomes" id="UP000316727">
    <property type="component" value="Unassembled WGS sequence"/>
</dbReference>
<evidence type="ECO:0008006" key="3">
    <source>
        <dbReference type="Google" id="ProtNLM"/>
    </source>
</evidence>
<reference evidence="1 2" key="1">
    <citation type="submission" date="2019-06" db="EMBL/GenBank/DDBJ databases">
        <title>A novel bacterium of genus Pontibacter, isolated from marine sediment.</title>
        <authorList>
            <person name="Huang H."/>
            <person name="Mo K."/>
            <person name="Hu Y."/>
        </authorList>
    </citation>
    <scope>NUCLEOTIDE SEQUENCE [LARGE SCALE GENOMIC DNA]</scope>
    <source>
        <strain evidence="1 2">HB172049</strain>
    </source>
</reference>
<name>A0A501W7C7_9BACT</name>
<dbReference type="AlphaFoldDB" id="A0A501W7C7"/>
<dbReference type="OrthoDB" id="853755at2"/>
<dbReference type="EMBL" id="VFRQ01000004">
    <property type="protein sequence ID" value="TPE44495.1"/>
    <property type="molecule type" value="Genomic_DNA"/>
</dbReference>
<proteinExistence type="predicted"/>
<evidence type="ECO:0000313" key="1">
    <source>
        <dbReference type="EMBL" id="TPE44495.1"/>
    </source>
</evidence>
<gene>
    <name evidence="1" type="ORF">FJM65_10170</name>
</gene>
<comment type="caution">
    <text evidence="1">The sequence shown here is derived from an EMBL/GenBank/DDBJ whole genome shotgun (WGS) entry which is preliminary data.</text>
</comment>
<evidence type="ECO:0000313" key="2">
    <source>
        <dbReference type="Proteomes" id="UP000316727"/>
    </source>
</evidence>